<evidence type="ECO:0000259" key="2">
    <source>
        <dbReference type="Pfam" id="PF00419"/>
    </source>
</evidence>
<dbReference type="Gene3D" id="2.60.40.1090">
    <property type="entry name" value="Fimbrial-type adhesion domain"/>
    <property type="match status" value="1"/>
</dbReference>
<reference evidence="3 4" key="1">
    <citation type="submission" date="2018-11" db="EMBL/GenBank/DDBJ databases">
        <title>The first complete genome of Serratia liquefaciens isolated from metalophyte plant revel distinctness adaptive mechanisms in an extreme habitat.</title>
        <authorList>
            <person name="Caneschi W.L."/>
            <person name="Sanchez A.B."/>
            <person name="Felestrino E.B."/>
            <person name="Assis R.A.B."/>
            <person name="Lemes C.G.C."/>
            <person name="Cordeiro I.F."/>
            <person name="Fonseca N.P."/>
            <person name="Villa M."/>
            <person name="Vieira I.T."/>
            <person name="Moraes L.A."/>
            <person name="Kamino L.H.Y."/>
            <person name="do Carmo F."/>
            <person name="Garcia C.M."/>
            <person name="Almeida N.F."/>
            <person name="Silva R.S."/>
            <person name="Ferro J.A."/>
            <person name="Ferro M.I.T."/>
            <person name="Varani A.M."/>
            <person name="Ferreira R.M."/>
            <person name="dos Santos V.L."/>
            <person name="Silva U.C."/>
            <person name="Setubal J.C."/>
            <person name="Moreira L.M."/>
        </authorList>
    </citation>
    <scope>NUCLEOTIDE SEQUENCE [LARGE SCALE GENOMIC DNA]</scope>
    <source>
        <strain evidence="3 4">FG3</strain>
    </source>
</reference>
<dbReference type="EMBL" id="CP033893">
    <property type="protein sequence ID" value="QDL35290.1"/>
    <property type="molecule type" value="Genomic_DNA"/>
</dbReference>
<proteinExistence type="predicted"/>
<dbReference type="Pfam" id="PF00419">
    <property type="entry name" value="Fimbrial"/>
    <property type="match status" value="1"/>
</dbReference>
<dbReference type="RefSeq" id="WP_130016522.1">
    <property type="nucleotide sequence ID" value="NZ_CAMITJ010000002.1"/>
</dbReference>
<dbReference type="AlphaFoldDB" id="A0A515D4G3"/>
<dbReference type="GO" id="GO:0043709">
    <property type="term" value="P:cell adhesion involved in single-species biofilm formation"/>
    <property type="evidence" value="ECO:0007669"/>
    <property type="project" value="TreeGrafter"/>
</dbReference>
<dbReference type="InterPro" id="IPR000259">
    <property type="entry name" value="Adhesion_dom_fimbrial"/>
</dbReference>
<dbReference type="InterPro" id="IPR050263">
    <property type="entry name" value="Bact_Fimbrial_Adh_Pro"/>
</dbReference>
<keyword evidence="1" id="KW-0732">Signal</keyword>
<accession>A0A515D4G3</accession>
<name>A0A515D4G3_SERLI</name>
<feature type="domain" description="Fimbrial-type adhesion" evidence="2">
    <location>
        <begin position="34"/>
        <end position="181"/>
    </location>
</feature>
<dbReference type="InterPro" id="IPR036937">
    <property type="entry name" value="Adhesion_dom_fimbrial_sf"/>
</dbReference>
<dbReference type="GO" id="GO:0009289">
    <property type="term" value="C:pilus"/>
    <property type="evidence" value="ECO:0007669"/>
    <property type="project" value="InterPro"/>
</dbReference>
<evidence type="ECO:0000313" key="3">
    <source>
        <dbReference type="EMBL" id="QDL35290.1"/>
    </source>
</evidence>
<organism evidence="3 4">
    <name type="scientific">Serratia liquefaciens</name>
    <dbReference type="NCBI Taxonomy" id="614"/>
    <lineage>
        <taxon>Bacteria</taxon>
        <taxon>Pseudomonadati</taxon>
        <taxon>Pseudomonadota</taxon>
        <taxon>Gammaproteobacteria</taxon>
        <taxon>Enterobacterales</taxon>
        <taxon>Yersiniaceae</taxon>
        <taxon>Serratia</taxon>
    </lineage>
</organism>
<protein>
    <submittedName>
        <fullName evidence="3">Type 1 fimbrial protein</fullName>
    </submittedName>
</protein>
<dbReference type="SUPFAM" id="SSF49401">
    <property type="entry name" value="Bacterial adhesins"/>
    <property type="match status" value="1"/>
</dbReference>
<gene>
    <name evidence="3" type="ORF">EGO53_27535</name>
</gene>
<evidence type="ECO:0000313" key="4">
    <source>
        <dbReference type="Proteomes" id="UP000317572"/>
    </source>
</evidence>
<feature type="chain" id="PRO_5022222064" evidence="1">
    <location>
        <begin position="24"/>
        <end position="181"/>
    </location>
</feature>
<evidence type="ECO:0000256" key="1">
    <source>
        <dbReference type="SAM" id="SignalP"/>
    </source>
</evidence>
<dbReference type="InterPro" id="IPR008966">
    <property type="entry name" value="Adhesion_dom_sf"/>
</dbReference>
<sequence length="181" mass="18346">MNINKLKMAMIMGAMGASFIANAAVVNQGSGKVTFTGSIIDAPCSIAADSADQTIELGQVSQVSLKDGGKSTVKPFYINLENCELTTSGPGKNNAVNLTFTGASGKDQDGRLSITGTAKGASIAITDGTGEVIKLGTATNAQTLQSGKNTLSFSAYLQGDGASSATPGDFSAVTDFTLAYQ</sequence>
<dbReference type="Proteomes" id="UP000317572">
    <property type="component" value="Chromosome"/>
</dbReference>
<dbReference type="PANTHER" id="PTHR33420:SF26">
    <property type="entry name" value="FIMBRIAL SUBUNIT"/>
    <property type="match status" value="1"/>
</dbReference>
<feature type="signal peptide" evidence="1">
    <location>
        <begin position="1"/>
        <end position="23"/>
    </location>
</feature>
<dbReference type="PANTHER" id="PTHR33420">
    <property type="entry name" value="FIMBRIAL SUBUNIT ELFA-RELATED"/>
    <property type="match status" value="1"/>
</dbReference>